<dbReference type="Proteomes" id="UP001597459">
    <property type="component" value="Unassembled WGS sequence"/>
</dbReference>
<reference evidence="3" key="1">
    <citation type="journal article" date="2019" name="Int. J. Syst. Evol. Microbiol.">
        <title>The Global Catalogue of Microorganisms (GCM) 10K type strain sequencing project: providing services to taxonomists for standard genome sequencing and annotation.</title>
        <authorList>
            <consortium name="The Broad Institute Genomics Platform"/>
            <consortium name="The Broad Institute Genome Sequencing Center for Infectious Disease"/>
            <person name="Wu L."/>
            <person name="Ma J."/>
        </authorList>
    </citation>
    <scope>NUCLEOTIDE SEQUENCE [LARGE SCALE GENOMIC DNA]</scope>
    <source>
        <strain evidence="3">KCTC 42423</strain>
    </source>
</reference>
<evidence type="ECO:0000313" key="2">
    <source>
        <dbReference type="EMBL" id="MFD2591854.1"/>
    </source>
</evidence>
<comment type="caution">
    <text evidence="2">The sequence shown here is derived from an EMBL/GenBank/DDBJ whole genome shotgun (WGS) entry which is preliminary data.</text>
</comment>
<dbReference type="Gene3D" id="2.60.40.10">
    <property type="entry name" value="Immunoglobulins"/>
    <property type="match status" value="3"/>
</dbReference>
<dbReference type="EMBL" id="JBHULX010000027">
    <property type="protein sequence ID" value="MFD2591854.1"/>
    <property type="molecule type" value="Genomic_DNA"/>
</dbReference>
<dbReference type="InterPro" id="IPR003961">
    <property type="entry name" value="FN3_dom"/>
</dbReference>
<feature type="domain" description="Fibronectin type-III" evidence="1">
    <location>
        <begin position="33"/>
        <end position="123"/>
    </location>
</feature>
<protein>
    <recommendedName>
        <fullName evidence="1">Fibronectin type-III domain-containing protein</fullName>
    </recommendedName>
</protein>
<sequence length="309" mass="34443">MKKNKIYLIALFAMCIGCEEVLFEENLTEVKTVLIAPSEGVSVTNTSVTFSWEAVDQATEYRLQLAQPNFENASQVIVDTTVTTTNFNTTLVKNGYQWRVRAQNSGSNTPYTTASFTVFENEDFSAREVLLTAPQNNEIINTTETNLKWQAVTAATLYRVQLLNGSDEIISDKTTTGTSLPITFPEGITKWQVRAENNTQSTLYTTRTLTVDSKNPKKPVATAPVNDASQSVATVTFNWTREAVEGTVEFDSIYIYKDQQLTQLATKTKVTSPSDIDLETGATYYWFLKAFDQAGNQSESSDVLRFTIN</sequence>
<dbReference type="RefSeq" id="WP_378258489.1">
    <property type="nucleotide sequence ID" value="NZ_JBHSJV010000001.1"/>
</dbReference>
<evidence type="ECO:0000313" key="3">
    <source>
        <dbReference type="Proteomes" id="UP001597459"/>
    </source>
</evidence>
<keyword evidence="3" id="KW-1185">Reference proteome</keyword>
<gene>
    <name evidence="2" type="ORF">ACFSTE_13540</name>
</gene>
<evidence type="ECO:0000259" key="1">
    <source>
        <dbReference type="PROSITE" id="PS50853"/>
    </source>
</evidence>
<name>A0ABW5NAF8_9FLAO</name>
<organism evidence="2 3">
    <name type="scientific">Aquimarina hainanensis</name>
    <dbReference type="NCBI Taxonomy" id="1578017"/>
    <lineage>
        <taxon>Bacteria</taxon>
        <taxon>Pseudomonadati</taxon>
        <taxon>Bacteroidota</taxon>
        <taxon>Flavobacteriia</taxon>
        <taxon>Flavobacteriales</taxon>
        <taxon>Flavobacteriaceae</taxon>
        <taxon>Aquimarina</taxon>
    </lineage>
</organism>
<dbReference type="SUPFAM" id="SSF49265">
    <property type="entry name" value="Fibronectin type III"/>
    <property type="match status" value="1"/>
</dbReference>
<dbReference type="InterPro" id="IPR036116">
    <property type="entry name" value="FN3_sf"/>
</dbReference>
<dbReference type="PROSITE" id="PS50853">
    <property type="entry name" value="FN3"/>
    <property type="match status" value="1"/>
</dbReference>
<proteinExistence type="predicted"/>
<accession>A0ABW5NAF8</accession>
<dbReference type="InterPro" id="IPR013783">
    <property type="entry name" value="Ig-like_fold"/>
</dbReference>